<evidence type="ECO:0000313" key="4">
    <source>
        <dbReference type="EMBL" id="EIT83666.1"/>
    </source>
</evidence>
<dbReference type="AlphaFoldDB" id="I8IW09"/>
<dbReference type="PATRIC" id="fig|1196324.3.peg.3887"/>
<dbReference type="InterPro" id="IPR042070">
    <property type="entry name" value="PucR_C-HTH_sf"/>
</dbReference>
<comment type="caution">
    <text evidence="4">The sequence shown here is derived from an EMBL/GenBank/DDBJ whole genome shotgun (WGS) entry which is preliminary data.</text>
</comment>
<proteinExistence type="inferred from homology"/>
<dbReference type="PANTHER" id="PTHR33744:SF1">
    <property type="entry name" value="DNA-BINDING TRANSCRIPTIONAL ACTIVATOR ADER"/>
    <property type="match status" value="1"/>
</dbReference>
<protein>
    <submittedName>
        <fullName evidence="4">Putative PucR family transcriptional regulator</fullName>
    </submittedName>
</protein>
<accession>I8IW09</accession>
<dbReference type="InterPro" id="IPR025736">
    <property type="entry name" value="PucR_C-HTH_dom"/>
</dbReference>
<dbReference type="OrthoDB" id="9792148at2"/>
<dbReference type="Gene3D" id="1.10.10.2840">
    <property type="entry name" value="PucR C-terminal helix-turn-helix domain"/>
    <property type="match status" value="1"/>
</dbReference>
<dbReference type="InterPro" id="IPR041522">
    <property type="entry name" value="CdaR_GGDEF"/>
</dbReference>
<evidence type="ECO:0000256" key="1">
    <source>
        <dbReference type="ARBA" id="ARBA00006754"/>
    </source>
</evidence>
<evidence type="ECO:0000259" key="2">
    <source>
        <dbReference type="Pfam" id="PF13556"/>
    </source>
</evidence>
<dbReference type="Pfam" id="PF17853">
    <property type="entry name" value="GGDEF_2"/>
    <property type="match status" value="1"/>
</dbReference>
<feature type="domain" description="PucR C-terminal helix-turn-helix" evidence="2">
    <location>
        <begin position="348"/>
        <end position="405"/>
    </location>
</feature>
<dbReference type="Proteomes" id="UP000004080">
    <property type="component" value="Unassembled WGS sequence"/>
</dbReference>
<keyword evidence="5" id="KW-1185">Reference proteome</keyword>
<evidence type="ECO:0000259" key="3">
    <source>
        <dbReference type="Pfam" id="PF17853"/>
    </source>
</evidence>
<dbReference type="Pfam" id="PF13556">
    <property type="entry name" value="HTH_30"/>
    <property type="match status" value="1"/>
</dbReference>
<dbReference type="InterPro" id="IPR051448">
    <property type="entry name" value="CdaR-like_regulators"/>
</dbReference>
<dbReference type="Gene3D" id="3.30.450.40">
    <property type="match status" value="1"/>
</dbReference>
<feature type="domain" description="CdaR GGDEF-like" evidence="3">
    <location>
        <begin position="170"/>
        <end position="293"/>
    </location>
</feature>
<dbReference type="eggNOG" id="COG2508">
    <property type="taxonomic scope" value="Bacteria"/>
</dbReference>
<name>I8IW09_9BACL</name>
<dbReference type="RefSeq" id="WP_007203892.1">
    <property type="nucleotide sequence ID" value="NZ_AKKV01000053.1"/>
</dbReference>
<reference evidence="4 5" key="1">
    <citation type="journal article" date="2012" name="J. Bacteriol.">
        <title>Genome of Bacillus macauensis ZFHKF-1, a Long-Chain-Forming Bacterium.</title>
        <authorList>
            <person name="Cai L."/>
            <person name="Zhang T."/>
        </authorList>
    </citation>
    <scope>NUCLEOTIDE SEQUENCE [LARGE SCALE GENOMIC DNA]</scope>
    <source>
        <strain evidence="4 5">ZFHKF-1</strain>
    </source>
</reference>
<dbReference type="PANTHER" id="PTHR33744">
    <property type="entry name" value="CARBOHYDRATE DIACID REGULATOR"/>
    <property type="match status" value="1"/>
</dbReference>
<dbReference type="EMBL" id="AKKV01000053">
    <property type="protein sequence ID" value="EIT83666.1"/>
    <property type="molecule type" value="Genomic_DNA"/>
</dbReference>
<dbReference type="STRING" id="1196324.A374_19140"/>
<organism evidence="4 5">
    <name type="scientific">Fictibacillus macauensis ZFHKF-1</name>
    <dbReference type="NCBI Taxonomy" id="1196324"/>
    <lineage>
        <taxon>Bacteria</taxon>
        <taxon>Bacillati</taxon>
        <taxon>Bacillota</taxon>
        <taxon>Bacilli</taxon>
        <taxon>Bacillales</taxon>
        <taxon>Fictibacillaceae</taxon>
        <taxon>Fictibacillus</taxon>
    </lineage>
</organism>
<evidence type="ECO:0000313" key="5">
    <source>
        <dbReference type="Proteomes" id="UP000004080"/>
    </source>
</evidence>
<dbReference type="InterPro" id="IPR029016">
    <property type="entry name" value="GAF-like_dom_sf"/>
</dbReference>
<sequence>MKSIEDPFKGTFGSLENLADAISEVLHCPVTIEDANHRLLAYSTHEDSTDPARIATIIGRRVPEKVINSLWKDGAIPALQKSDEPVRVSSISKVGLGNRVAVSIRKKTEILGYIWVLEVDRHLSEHDLELLKKGAAAAKNQLLQLQTGSKRKQESRQEFFWKLLTNDSSSDLVITNELRELGLLPTVPIAVLLLRFPEDITPAIEKNVSYILSVSQSIRFQLMAIDEQDMILLAAPAKKEVLRDLLQDFITSFLQQMQERFGVEQIVAGYGGIYEHYSQTNQSYLEAQRVLHIKQRFGGTLTDDLNGYEQLGIYQFLDGIYEQQRKSSYRNRSLEKLRQYDREHHTNLMETLRVYLGVSGNSNKAAEQLHIHLNTLTYRLKRMSEIASIDFTNTNQKMMLYLDLTIEQLFFDDHL</sequence>
<comment type="similarity">
    <text evidence="1">Belongs to the CdaR family.</text>
</comment>
<gene>
    <name evidence="4" type="ORF">A374_19140</name>
</gene>